<feature type="compositionally biased region" description="Basic and acidic residues" evidence="2">
    <location>
        <begin position="81"/>
        <end position="91"/>
    </location>
</feature>
<gene>
    <name evidence="3" type="ORF">Anas_14538</name>
</gene>
<comment type="caution">
    <text evidence="3">The sequence shown here is derived from an EMBL/GenBank/DDBJ whole genome shotgun (WGS) entry which is preliminary data.</text>
</comment>
<feature type="coiled-coil region" evidence="1">
    <location>
        <begin position="147"/>
        <end position="178"/>
    </location>
</feature>
<accession>A0A5N5TA30</accession>
<dbReference type="EMBL" id="SEYY01008996">
    <property type="protein sequence ID" value="KAB7501945.1"/>
    <property type="molecule type" value="Genomic_DNA"/>
</dbReference>
<feature type="region of interest" description="Disordered" evidence="2">
    <location>
        <begin position="1"/>
        <end position="56"/>
    </location>
</feature>
<reference evidence="3 4" key="1">
    <citation type="journal article" date="2019" name="PLoS Biol.">
        <title>Sex chromosomes control vertical transmission of feminizing Wolbachia symbionts in an isopod.</title>
        <authorList>
            <person name="Becking T."/>
            <person name="Chebbi M.A."/>
            <person name="Giraud I."/>
            <person name="Moumen B."/>
            <person name="Laverre T."/>
            <person name="Caubet Y."/>
            <person name="Peccoud J."/>
            <person name="Gilbert C."/>
            <person name="Cordaux R."/>
        </authorList>
    </citation>
    <scope>NUCLEOTIDE SEQUENCE [LARGE SCALE GENOMIC DNA]</scope>
    <source>
        <strain evidence="3">ANa2</strain>
        <tissue evidence="3">Whole body excluding digestive tract and cuticle</tissue>
    </source>
</reference>
<feature type="region of interest" description="Disordered" evidence="2">
    <location>
        <begin position="187"/>
        <end position="212"/>
    </location>
</feature>
<feature type="compositionally biased region" description="Basic and acidic residues" evidence="2">
    <location>
        <begin position="28"/>
        <end position="56"/>
    </location>
</feature>
<dbReference type="OrthoDB" id="6382861at2759"/>
<evidence type="ECO:0000313" key="4">
    <source>
        <dbReference type="Proteomes" id="UP000326759"/>
    </source>
</evidence>
<evidence type="ECO:0000256" key="1">
    <source>
        <dbReference type="SAM" id="Coils"/>
    </source>
</evidence>
<dbReference type="Proteomes" id="UP000326759">
    <property type="component" value="Unassembled WGS sequence"/>
</dbReference>
<protein>
    <submittedName>
        <fullName evidence="3">Uncharacterized protein</fullName>
    </submittedName>
</protein>
<keyword evidence="1" id="KW-0175">Coiled coil</keyword>
<name>A0A5N5TA30_9CRUS</name>
<proteinExistence type="predicted"/>
<feature type="compositionally biased region" description="Basic and acidic residues" evidence="2">
    <location>
        <begin position="232"/>
        <end position="260"/>
    </location>
</feature>
<evidence type="ECO:0000256" key="2">
    <source>
        <dbReference type="SAM" id="MobiDB-lite"/>
    </source>
</evidence>
<feature type="region of interest" description="Disordered" evidence="2">
    <location>
        <begin position="228"/>
        <end position="316"/>
    </location>
</feature>
<feature type="compositionally biased region" description="Basic and acidic residues" evidence="2">
    <location>
        <begin position="101"/>
        <end position="117"/>
    </location>
</feature>
<dbReference type="AlphaFoldDB" id="A0A5N5TA30"/>
<keyword evidence="4" id="KW-1185">Reference proteome</keyword>
<evidence type="ECO:0000313" key="3">
    <source>
        <dbReference type="EMBL" id="KAB7501945.1"/>
    </source>
</evidence>
<feature type="compositionally biased region" description="Polar residues" evidence="2">
    <location>
        <begin position="272"/>
        <end position="300"/>
    </location>
</feature>
<feature type="compositionally biased region" description="Acidic residues" evidence="2">
    <location>
        <begin position="190"/>
        <end position="206"/>
    </location>
</feature>
<organism evidence="3 4">
    <name type="scientific">Armadillidium nasatum</name>
    <dbReference type="NCBI Taxonomy" id="96803"/>
    <lineage>
        <taxon>Eukaryota</taxon>
        <taxon>Metazoa</taxon>
        <taxon>Ecdysozoa</taxon>
        <taxon>Arthropoda</taxon>
        <taxon>Crustacea</taxon>
        <taxon>Multicrustacea</taxon>
        <taxon>Malacostraca</taxon>
        <taxon>Eumalacostraca</taxon>
        <taxon>Peracarida</taxon>
        <taxon>Isopoda</taxon>
        <taxon>Oniscidea</taxon>
        <taxon>Crinocheta</taxon>
        <taxon>Armadillidiidae</taxon>
        <taxon>Armadillidium</taxon>
    </lineage>
</organism>
<feature type="compositionally biased region" description="Polar residues" evidence="2">
    <location>
        <begin position="118"/>
        <end position="129"/>
    </location>
</feature>
<sequence>MRLKSQSPKKTIPKETHNPNRQTIPETQQRRQTQEVEEKKGVEPQEVQKSKNYETKEELLKIKGDEKSHEKYIEEVIKHSEEKENRMEMQSKRTVALTEKSSLDEKQTLEPNTHENCKNISQKNTSFSNHDLVMPELNPEDESCFECEDEEERIEDLRRQEEERMKEEAKLYEEYKRHLEIKRKGHLYDSDDYASEWDTGEEEDDKDMPRGVYLEEKFDELKATSEEELFEAQEKSIRNLERQLRKQKQREMRKNYEKRYQQNNESSKKNKTPSSSGSSPLNQKKYSSTGDLQTNPSRTLPITKFSPDPMEFGFRPIETPHSIISRSTGNLMTGGGPSASSIAHVAGAEAGVAAIKKPITKKLHHPDQIPSKEGWSNRYRIFSSLEDLQQVSRKPPLPVQSKLKTTNLRHATSEETIVKFER</sequence>
<feature type="region of interest" description="Disordered" evidence="2">
    <location>
        <begin position="81"/>
        <end position="146"/>
    </location>
</feature>